<proteinExistence type="predicted"/>
<evidence type="ECO:0000313" key="2">
    <source>
        <dbReference type="Proteomes" id="UP001589691"/>
    </source>
</evidence>
<gene>
    <name evidence="1" type="ORF">ACFFLI_10070</name>
</gene>
<dbReference type="EMBL" id="JBHLZY010000025">
    <property type="protein sequence ID" value="MFB9770208.1"/>
    <property type="molecule type" value="Genomic_DNA"/>
</dbReference>
<protein>
    <submittedName>
        <fullName evidence="1">DUF2785 domain-containing protein</fullName>
    </submittedName>
</protein>
<name>A0ABV5WW26_9LACO</name>
<comment type="caution">
    <text evidence="1">The sequence shown here is derived from an EMBL/GenBank/DDBJ whole genome shotgun (WGS) entry which is preliminary data.</text>
</comment>
<dbReference type="InterPro" id="IPR021247">
    <property type="entry name" value="DUF2785"/>
</dbReference>
<keyword evidence="2" id="KW-1185">Reference proteome</keyword>
<evidence type="ECO:0000313" key="1">
    <source>
        <dbReference type="EMBL" id="MFB9770208.1"/>
    </source>
</evidence>
<sequence length="324" mass="36624">MQAEKLAQVKTTVLKLRQRLIAGELYQSLPERVGLLIEQAPTTPLTTVAPTNDQPVLALIKKLKHDLQADGLDEIKDADLQTLLTGVGSVDPKVRDRGVRYLLNEAVQLQLLRPDQLGAIFDYLVTDDVLFAHIDQPTNDAVFQRSYAIVLLSLLVYVHYTGLTFLTDARIQKLVAQTNTYLVLEQDTRGFVQDKGWAHAYTHLGNLLEQLADEPSLTRADKLLTLAIFISRYQHLKTPLIFGEAERLSMYLAVLASKDQLYTDYILLAFKKWRTALVMGPEPDSYAAWTQVFNRNRLMEAMALHDDLPDALVDYLDDELEFLG</sequence>
<organism evidence="1 2">
    <name type="scientific">Lactiplantibacillus modestisalitolerans</name>
    <dbReference type="NCBI Taxonomy" id="1457219"/>
    <lineage>
        <taxon>Bacteria</taxon>
        <taxon>Bacillati</taxon>
        <taxon>Bacillota</taxon>
        <taxon>Bacilli</taxon>
        <taxon>Lactobacillales</taxon>
        <taxon>Lactobacillaceae</taxon>
        <taxon>Lactiplantibacillus</taxon>
    </lineage>
</organism>
<dbReference type="Pfam" id="PF10978">
    <property type="entry name" value="DUF2785"/>
    <property type="match status" value="1"/>
</dbReference>
<reference evidence="1 2" key="1">
    <citation type="submission" date="2024-09" db="EMBL/GenBank/DDBJ databases">
        <authorList>
            <person name="Sun Q."/>
            <person name="Mori K."/>
        </authorList>
    </citation>
    <scope>NUCLEOTIDE SEQUENCE [LARGE SCALE GENOMIC DNA]</scope>
    <source>
        <strain evidence="1 2">TBRC 4576</strain>
    </source>
</reference>
<accession>A0ABV5WW26</accession>
<dbReference type="Proteomes" id="UP001589691">
    <property type="component" value="Unassembled WGS sequence"/>
</dbReference>
<dbReference type="RefSeq" id="WP_137642021.1">
    <property type="nucleotide sequence ID" value="NZ_BJEA01000004.1"/>
</dbReference>